<dbReference type="Proteomes" id="UP000552560">
    <property type="component" value="Unassembled WGS sequence"/>
</dbReference>
<protein>
    <submittedName>
        <fullName evidence="2">BrnT family toxin</fullName>
    </submittedName>
</protein>
<name>A0A7Y0ZZL1_PSEVE</name>
<proteinExistence type="predicted"/>
<dbReference type="InterPro" id="IPR007460">
    <property type="entry name" value="BrnT_toxin"/>
</dbReference>
<dbReference type="Gene3D" id="3.10.450.530">
    <property type="entry name" value="Ribonuclease toxin, BrnT, of type II toxin-antitoxin system"/>
    <property type="match status" value="1"/>
</dbReference>
<dbReference type="InterPro" id="IPR038573">
    <property type="entry name" value="BrnT_sf"/>
</dbReference>
<evidence type="ECO:0000256" key="1">
    <source>
        <dbReference type="SAM" id="MobiDB-lite"/>
    </source>
</evidence>
<organism evidence="2 3">
    <name type="scientific">Pseudomonas veronii</name>
    <dbReference type="NCBI Taxonomy" id="76761"/>
    <lineage>
        <taxon>Bacteria</taxon>
        <taxon>Pseudomonadati</taxon>
        <taxon>Pseudomonadota</taxon>
        <taxon>Gammaproteobacteria</taxon>
        <taxon>Pseudomonadales</taxon>
        <taxon>Pseudomonadaceae</taxon>
        <taxon>Pseudomonas</taxon>
    </lineage>
</organism>
<evidence type="ECO:0000313" key="2">
    <source>
        <dbReference type="EMBL" id="NMY00728.1"/>
    </source>
</evidence>
<dbReference type="Pfam" id="PF04365">
    <property type="entry name" value="BrnT_toxin"/>
    <property type="match status" value="1"/>
</dbReference>
<gene>
    <name evidence="2" type="ORF">HBO43_29560</name>
</gene>
<evidence type="ECO:0000313" key="3">
    <source>
        <dbReference type="Proteomes" id="UP000552560"/>
    </source>
</evidence>
<reference evidence="2 3" key="1">
    <citation type="journal article" date="2020" name="Front. Microbiol.">
        <title>Genetic Organization of the aprX-lipA2 Operon Affects the Proteolytic Potential of Pseudomonas Species in Milk.</title>
        <authorList>
            <person name="Maier C."/>
            <person name="Huptas C."/>
            <person name="von Neubeck M."/>
            <person name="Scherer S."/>
            <person name="Wenning M."/>
            <person name="Lucking G."/>
        </authorList>
    </citation>
    <scope>NUCLEOTIDE SEQUENCE [LARGE SCALE GENOMIC DNA]</scope>
    <source>
        <strain evidence="2 3">WS 4671</strain>
    </source>
</reference>
<dbReference type="EMBL" id="JAAQWE010000045">
    <property type="protein sequence ID" value="NMY00728.1"/>
    <property type="molecule type" value="Genomic_DNA"/>
</dbReference>
<dbReference type="OrthoDB" id="9802417at2"/>
<sequence length="105" mass="12320">MKTFRIQYDAAKNTLNKSKHNGLSRADTEPVFYDESALVWQTHDHDEYRWCIIGKDAKGRTLVLAYTYRDPNFVRPISARLASRNERPEVSGGLNHERRIRPQHH</sequence>
<accession>A0A7Y0ZZL1</accession>
<dbReference type="AlphaFoldDB" id="A0A7Y0ZZL1"/>
<comment type="caution">
    <text evidence="2">The sequence shown here is derived from an EMBL/GenBank/DDBJ whole genome shotgun (WGS) entry which is preliminary data.</text>
</comment>
<feature type="region of interest" description="Disordered" evidence="1">
    <location>
        <begin position="84"/>
        <end position="105"/>
    </location>
</feature>